<dbReference type="InterPro" id="IPR020806">
    <property type="entry name" value="PKS_PP-bd"/>
</dbReference>
<protein>
    <submittedName>
        <fullName evidence="7">NAD-dependent epimerase/dehydratase family protein</fullName>
    </submittedName>
</protein>
<dbReference type="CDD" id="cd05235">
    <property type="entry name" value="SDR_e1"/>
    <property type="match status" value="1"/>
</dbReference>
<feature type="region of interest" description="Disordered" evidence="5">
    <location>
        <begin position="54"/>
        <end position="73"/>
    </location>
</feature>
<comment type="caution">
    <text evidence="7">The sequence shown here is derived from an EMBL/GenBank/DDBJ whole genome shotgun (WGS) entry which is preliminary data.</text>
</comment>
<dbReference type="PANTHER" id="PTHR44845:SF6">
    <property type="entry name" value="BETA-ALANINE-ACTIVATING ENZYME"/>
    <property type="match status" value="1"/>
</dbReference>
<dbReference type="Pfam" id="PF00550">
    <property type="entry name" value="PP-binding"/>
    <property type="match status" value="1"/>
</dbReference>
<dbReference type="Pfam" id="PF07993">
    <property type="entry name" value="NAD_binding_4"/>
    <property type="match status" value="1"/>
</dbReference>
<evidence type="ECO:0000256" key="3">
    <source>
        <dbReference type="ARBA" id="ARBA00022450"/>
    </source>
</evidence>
<dbReference type="GO" id="GO:0017000">
    <property type="term" value="P:antibiotic biosynthetic process"/>
    <property type="evidence" value="ECO:0007669"/>
    <property type="project" value="UniProtKB-ARBA"/>
</dbReference>
<dbReference type="AlphaFoldDB" id="A0A4R4T8N6"/>
<evidence type="ECO:0000313" key="7">
    <source>
        <dbReference type="EMBL" id="TDC71422.1"/>
    </source>
</evidence>
<dbReference type="SUPFAM" id="SSF51735">
    <property type="entry name" value="NAD(P)-binding Rossmann-fold domains"/>
    <property type="match status" value="1"/>
</dbReference>
<dbReference type="Gene3D" id="3.30.300.30">
    <property type="match status" value="1"/>
</dbReference>
<evidence type="ECO:0000256" key="4">
    <source>
        <dbReference type="ARBA" id="ARBA00022553"/>
    </source>
</evidence>
<organism evidence="7 8">
    <name type="scientific">Streptomyces hainanensis</name>
    <dbReference type="NCBI Taxonomy" id="402648"/>
    <lineage>
        <taxon>Bacteria</taxon>
        <taxon>Bacillati</taxon>
        <taxon>Actinomycetota</taxon>
        <taxon>Actinomycetes</taxon>
        <taxon>Kitasatosporales</taxon>
        <taxon>Streptomycetaceae</taxon>
        <taxon>Streptomyces</taxon>
    </lineage>
</organism>
<accession>A0A4R4T8N6</accession>
<dbReference type="SUPFAM" id="SSF47336">
    <property type="entry name" value="ACP-like"/>
    <property type="match status" value="1"/>
</dbReference>
<dbReference type="InterPro" id="IPR045851">
    <property type="entry name" value="AMP-bd_C_sf"/>
</dbReference>
<dbReference type="RefSeq" id="WP_132820130.1">
    <property type="nucleotide sequence ID" value="NZ_SMKI01000281.1"/>
</dbReference>
<evidence type="ECO:0000259" key="6">
    <source>
        <dbReference type="PROSITE" id="PS50075"/>
    </source>
</evidence>
<dbReference type="SUPFAM" id="SSF56801">
    <property type="entry name" value="Acetyl-CoA synthetase-like"/>
    <property type="match status" value="1"/>
</dbReference>
<keyword evidence="4" id="KW-0597">Phosphoprotein</keyword>
<comment type="similarity">
    <text evidence="2">Belongs to the ATP-dependent AMP-binding enzyme family.</text>
</comment>
<dbReference type="GO" id="GO:0072330">
    <property type="term" value="P:monocarboxylic acid biosynthetic process"/>
    <property type="evidence" value="ECO:0007669"/>
    <property type="project" value="UniProtKB-ARBA"/>
</dbReference>
<dbReference type="Gene3D" id="3.40.50.720">
    <property type="entry name" value="NAD(P)-binding Rossmann-like Domain"/>
    <property type="match status" value="1"/>
</dbReference>
<dbReference type="InterPro" id="IPR013120">
    <property type="entry name" value="FAR_NAD-bd"/>
</dbReference>
<dbReference type="GO" id="GO:0031177">
    <property type="term" value="F:phosphopantetheine binding"/>
    <property type="evidence" value="ECO:0007669"/>
    <property type="project" value="InterPro"/>
</dbReference>
<dbReference type="InterPro" id="IPR010080">
    <property type="entry name" value="Thioester_reductase-like_dom"/>
</dbReference>
<dbReference type="PANTHER" id="PTHR44845">
    <property type="entry name" value="CARRIER DOMAIN-CONTAINING PROTEIN"/>
    <property type="match status" value="1"/>
</dbReference>
<name>A0A4R4T8N6_9ACTN</name>
<proteinExistence type="inferred from homology"/>
<comment type="cofactor">
    <cofactor evidence="1">
        <name>pantetheine 4'-phosphate</name>
        <dbReference type="ChEBI" id="CHEBI:47942"/>
    </cofactor>
</comment>
<dbReference type="SMART" id="SM00823">
    <property type="entry name" value="PKS_PP"/>
    <property type="match status" value="1"/>
</dbReference>
<evidence type="ECO:0000256" key="1">
    <source>
        <dbReference type="ARBA" id="ARBA00001957"/>
    </source>
</evidence>
<reference evidence="7 8" key="1">
    <citation type="submission" date="2019-03" db="EMBL/GenBank/DDBJ databases">
        <title>Draft genome sequences of novel Actinobacteria.</title>
        <authorList>
            <person name="Sahin N."/>
            <person name="Ay H."/>
            <person name="Saygin H."/>
        </authorList>
    </citation>
    <scope>NUCLEOTIDE SEQUENCE [LARGE SCALE GENOMIC DNA]</scope>
    <source>
        <strain evidence="7 8">DSM 41900</strain>
    </source>
</reference>
<dbReference type="OrthoDB" id="2472181at2"/>
<evidence type="ECO:0000256" key="5">
    <source>
        <dbReference type="SAM" id="MobiDB-lite"/>
    </source>
</evidence>
<keyword evidence="3" id="KW-0596">Phosphopantetheine</keyword>
<keyword evidence="8" id="KW-1185">Reference proteome</keyword>
<feature type="non-terminal residue" evidence="7">
    <location>
        <position position="1"/>
    </location>
</feature>
<dbReference type="FunFam" id="1.10.1200.10:FF:000016">
    <property type="entry name" value="Non-ribosomal peptide synthase"/>
    <property type="match status" value="1"/>
</dbReference>
<dbReference type="InterPro" id="IPR036291">
    <property type="entry name" value="NAD(P)-bd_dom_sf"/>
</dbReference>
<sequence length="593" mass="64043">HALTAYLTTTADTPPATAELRDHLRQWLPEHMLPGTFVTLETLPLTANGKVDRKALPAPDTAHPHPTGESVAPRTPLEEQLAATWAEVLGLDQVGVYDDFFELGGDSVLATKVMARLKDVVEGEELSLRVLFSSPNIAAMAAHVEAKRADGLRRPTFASVHGADSTEVSAKDLTLDRFLDARTIAEAPALPRSTGEPRTVLLTGASGYLGRFLCLEWLEHLASTGGRLICVVRGKDAAAARRRLVDAFGSGDAELARKFETLAAARLEVVAGDIAEPRLGLDDGTWARLADDVDLIVHSGALVNHVLPYPHLFEANVVGTAELIQLALTSRIKAFTYVSSLVVATSRAGQPALGEDPDVRVALPVQEVDGAYGRGYATSKWAGEVLLREAHDLCGLPVTTFRSSMILAHSRYTGQLNVSDVFTRILFSVIATGLAPRSFYRSVAEGGSRAHYDGLPVDFVTTAVLALGGRTTAGYQTFNLVNPHDDGISLDTFVDWLVDAGHRIERVDDYRDWLVRFESAMRALPEARRQHSALPLLRGLGEPEAPVGGSLLPSDRFRAAVQAAGIGSEKDIPHLSPSLIERYATDLRRLMSE</sequence>
<dbReference type="InterPro" id="IPR009081">
    <property type="entry name" value="PP-bd_ACP"/>
</dbReference>
<dbReference type="PROSITE" id="PS50075">
    <property type="entry name" value="CARRIER"/>
    <property type="match status" value="1"/>
</dbReference>
<dbReference type="NCBIfam" id="TIGR01746">
    <property type="entry name" value="Thioester-redct"/>
    <property type="match status" value="1"/>
</dbReference>
<gene>
    <name evidence="7" type="ORF">E1283_23545</name>
</gene>
<evidence type="ECO:0000313" key="8">
    <source>
        <dbReference type="Proteomes" id="UP000295345"/>
    </source>
</evidence>
<dbReference type="InterPro" id="IPR036736">
    <property type="entry name" value="ACP-like_sf"/>
</dbReference>
<dbReference type="Proteomes" id="UP000295345">
    <property type="component" value="Unassembled WGS sequence"/>
</dbReference>
<evidence type="ECO:0000256" key="2">
    <source>
        <dbReference type="ARBA" id="ARBA00006432"/>
    </source>
</evidence>
<dbReference type="GO" id="GO:0044550">
    <property type="term" value="P:secondary metabolite biosynthetic process"/>
    <property type="evidence" value="ECO:0007669"/>
    <property type="project" value="UniProtKB-ARBA"/>
</dbReference>
<feature type="domain" description="Carrier" evidence="6">
    <location>
        <begin position="72"/>
        <end position="148"/>
    </location>
</feature>
<dbReference type="EMBL" id="SMKI01000281">
    <property type="protein sequence ID" value="TDC71422.1"/>
    <property type="molecule type" value="Genomic_DNA"/>
</dbReference>
<dbReference type="Gene3D" id="1.10.1200.10">
    <property type="entry name" value="ACP-like"/>
    <property type="match status" value="1"/>
</dbReference>